<dbReference type="Proteomes" id="UP000887578">
    <property type="component" value="Unplaced"/>
</dbReference>
<protein>
    <submittedName>
        <fullName evidence="3">Uncharacterized protein</fullName>
    </submittedName>
</protein>
<feature type="region of interest" description="Disordered" evidence="1">
    <location>
        <begin position="46"/>
        <end position="94"/>
    </location>
</feature>
<sequence>MIDACPGFISTKEYKSKCIYDCSTVSTEFQYMLPDIHVNTAYSLHVSKDRAKQKKRRTIVEQLQSNSPRRRRPRLDATADESDEEDSRSSSPIIEAIISRRRTISTSIHRPTIVRPIKPTDVSSDSSSDDDEDIRVKMQFH</sequence>
<evidence type="ECO:0000313" key="2">
    <source>
        <dbReference type="Proteomes" id="UP000887578"/>
    </source>
</evidence>
<name>A0A914PQX4_9BILA</name>
<feature type="region of interest" description="Disordered" evidence="1">
    <location>
        <begin position="110"/>
        <end position="141"/>
    </location>
</feature>
<evidence type="ECO:0000313" key="3">
    <source>
        <dbReference type="WBParaSite" id="PDA_v2.g18504.t1"/>
    </source>
</evidence>
<accession>A0A914PQX4</accession>
<keyword evidence="2" id="KW-1185">Reference proteome</keyword>
<dbReference type="WBParaSite" id="PDA_v2.g18504.t1">
    <property type="protein sequence ID" value="PDA_v2.g18504.t1"/>
    <property type="gene ID" value="PDA_v2.g18504"/>
</dbReference>
<proteinExistence type="predicted"/>
<evidence type="ECO:0000256" key="1">
    <source>
        <dbReference type="SAM" id="MobiDB-lite"/>
    </source>
</evidence>
<reference evidence="3" key="1">
    <citation type="submission" date="2022-11" db="UniProtKB">
        <authorList>
            <consortium name="WormBaseParasite"/>
        </authorList>
    </citation>
    <scope>IDENTIFICATION</scope>
</reference>
<dbReference type="AlphaFoldDB" id="A0A914PQX4"/>
<organism evidence="2 3">
    <name type="scientific">Panagrolaimus davidi</name>
    <dbReference type="NCBI Taxonomy" id="227884"/>
    <lineage>
        <taxon>Eukaryota</taxon>
        <taxon>Metazoa</taxon>
        <taxon>Ecdysozoa</taxon>
        <taxon>Nematoda</taxon>
        <taxon>Chromadorea</taxon>
        <taxon>Rhabditida</taxon>
        <taxon>Tylenchina</taxon>
        <taxon>Panagrolaimomorpha</taxon>
        <taxon>Panagrolaimoidea</taxon>
        <taxon>Panagrolaimidae</taxon>
        <taxon>Panagrolaimus</taxon>
    </lineage>
</organism>